<comment type="caution">
    <text evidence="3">The sequence shown here is derived from an EMBL/GenBank/DDBJ whole genome shotgun (WGS) entry which is preliminary data.</text>
</comment>
<feature type="transmembrane region" description="Helical" evidence="2">
    <location>
        <begin position="6"/>
        <end position="27"/>
    </location>
</feature>
<keyword evidence="2" id="KW-1133">Transmembrane helix</keyword>
<organism evidence="3 4">
    <name type="scientific">Staurois parvus</name>
    <dbReference type="NCBI Taxonomy" id="386267"/>
    <lineage>
        <taxon>Eukaryota</taxon>
        <taxon>Metazoa</taxon>
        <taxon>Chordata</taxon>
        <taxon>Craniata</taxon>
        <taxon>Vertebrata</taxon>
        <taxon>Euteleostomi</taxon>
        <taxon>Amphibia</taxon>
        <taxon>Batrachia</taxon>
        <taxon>Anura</taxon>
        <taxon>Neobatrachia</taxon>
        <taxon>Ranoidea</taxon>
        <taxon>Ranidae</taxon>
        <taxon>Staurois</taxon>
    </lineage>
</organism>
<keyword evidence="4" id="KW-1185">Reference proteome</keyword>
<protein>
    <submittedName>
        <fullName evidence="3">Uncharacterized protein</fullName>
    </submittedName>
</protein>
<reference evidence="3" key="1">
    <citation type="submission" date="2023-05" db="EMBL/GenBank/DDBJ databases">
        <authorList>
            <person name="Stuckert A."/>
        </authorList>
    </citation>
    <scope>NUCLEOTIDE SEQUENCE</scope>
</reference>
<feature type="region of interest" description="Disordered" evidence="1">
    <location>
        <begin position="41"/>
        <end position="62"/>
    </location>
</feature>
<evidence type="ECO:0000256" key="2">
    <source>
        <dbReference type="SAM" id="Phobius"/>
    </source>
</evidence>
<proteinExistence type="predicted"/>
<gene>
    <name evidence="3" type="ORF">SPARVUS_LOCUS3561863</name>
</gene>
<dbReference type="Proteomes" id="UP001162483">
    <property type="component" value="Unassembled WGS sequence"/>
</dbReference>
<evidence type="ECO:0000256" key="1">
    <source>
        <dbReference type="SAM" id="MobiDB-lite"/>
    </source>
</evidence>
<keyword evidence="2" id="KW-0812">Transmembrane</keyword>
<sequence length="105" mass="11580">MYTVMYIPAPLYSIIVIGHVYSNYLLLESPAAVERVSPLSVGERTSPAPFPSAAVLKKPETGSGKPELGFTMRLGAQTLHHLCSPLKNFSTRICERGRARVFYKP</sequence>
<accession>A0ABN9BSK7</accession>
<name>A0ABN9BSK7_9NEOB</name>
<evidence type="ECO:0000313" key="4">
    <source>
        <dbReference type="Proteomes" id="UP001162483"/>
    </source>
</evidence>
<keyword evidence="2" id="KW-0472">Membrane</keyword>
<evidence type="ECO:0000313" key="3">
    <source>
        <dbReference type="EMBL" id="CAI9550700.1"/>
    </source>
</evidence>
<dbReference type="EMBL" id="CATNWA010005762">
    <property type="protein sequence ID" value="CAI9550700.1"/>
    <property type="molecule type" value="Genomic_DNA"/>
</dbReference>
<feature type="non-terminal residue" evidence="3">
    <location>
        <position position="105"/>
    </location>
</feature>